<dbReference type="InterPro" id="IPR014729">
    <property type="entry name" value="Rossmann-like_a/b/a_fold"/>
</dbReference>
<dbReference type="Proteomes" id="UP000323597">
    <property type="component" value="Chromosome D06"/>
</dbReference>
<evidence type="ECO:0000313" key="4">
    <source>
        <dbReference type="Proteomes" id="UP000323597"/>
    </source>
</evidence>
<name>A0A5D2UEJ2_GOSMU</name>
<sequence>MVLHHHGCLQTPPTLTPPSSHPLLFFVSLSLSLSFFFSVFSSFLAPVGLLLQYQSSLNIKSPHLPRSTPTKAVNITLHFFFLSLLSSFSFPWFLVKCSKCLWQPNLGGRKMPSSRSFLRQLSGKEGWKSTSWRWGGGNSKYNNVGGNSCGGSETSLTQMEGLNMYGNGVDNGLVLRKRVMVVVDESSHSKHAMIWALTHVANKGDLLTLLHVIPPTQKTSYSSSSFSPYLANSLGSLCKACKPEVEVEALVIQGPKLGTVMSQVKKLEVSVLVLGQKRHSPFLSCVCGSSSTEEFVERCINNADCLTIGVKRQSKGVGGYLISTRWQKNFWLLA</sequence>
<evidence type="ECO:0000256" key="1">
    <source>
        <dbReference type="SAM" id="Phobius"/>
    </source>
</evidence>
<dbReference type="Pfam" id="PF00582">
    <property type="entry name" value="Usp"/>
    <property type="match status" value="1"/>
</dbReference>
<keyword evidence="1" id="KW-0812">Transmembrane</keyword>
<proteinExistence type="predicted"/>
<keyword evidence="4" id="KW-1185">Reference proteome</keyword>
<keyword evidence="1" id="KW-1133">Transmembrane helix</keyword>
<reference evidence="3 4" key="1">
    <citation type="submission" date="2019-07" db="EMBL/GenBank/DDBJ databases">
        <title>WGS assembly of Gossypium mustelinum.</title>
        <authorList>
            <person name="Chen Z.J."/>
            <person name="Sreedasyam A."/>
            <person name="Ando A."/>
            <person name="Song Q."/>
            <person name="De L."/>
            <person name="Hulse-Kemp A."/>
            <person name="Ding M."/>
            <person name="Ye W."/>
            <person name="Kirkbride R."/>
            <person name="Jenkins J."/>
            <person name="Plott C."/>
            <person name="Lovell J."/>
            <person name="Lin Y.-M."/>
            <person name="Vaughn R."/>
            <person name="Liu B."/>
            <person name="Li W."/>
            <person name="Simpson S."/>
            <person name="Scheffler B."/>
            <person name="Saski C."/>
            <person name="Grover C."/>
            <person name="Hu G."/>
            <person name="Conover J."/>
            <person name="Carlson J."/>
            <person name="Shu S."/>
            <person name="Boston L."/>
            <person name="Williams M."/>
            <person name="Peterson D."/>
            <person name="Mcgee K."/>
            <person name="Jones D."/>
            <person name="Wendel J."/>
            <person name="Stelly D."/>
            <person name="Grimwood J."/>
            <person name="Schmutz J."/>
        </authorList>
    </citation>
    <scope>NUCLEOTIDE SEQUENCE [LARGE SCALE GENOMIC DNA]</scope>
    <source>
        <strain evidence="3">1408120.09</strain>
    </source>
</reference>
<dbReference type="EMBL" id="CM017654">
    <property type="protein sequence ID" value="TYI76079.1"/>
    <property type="molecule type" value="Genomic_DNA"/>
</dbReference>
<feature type="transmembrane region" description="Helical" evidence="1">
    <location>
        <begin position="72"/>
        <end position="94"/>
    </location>
</feature>
<dbReference type="PANTHER" id="PTHR47125">
    <property type="entry name" value="ADENINE NUCLEOTIDE ALPHA HYDROLASES-LIKE SUPERFAMILY PROTEIN"/>
    <property type="match status" value="1"/>
</dbReference>
<dbReference type="Gene3D" id="3.40.50.620">
    <property type="entry name" value="HUPs"/>
    <property type="match status" value="1"/>
</dbReference>
<organism evidence="3 4">
    <name type="scientific">Gossypium mustelinum</name>
    <name type="common">Cotton</name>
    <name type="synonym">Gossypium caicoense</name>
    <dbReference type="NCBI Taxonomy" id="34275"/>
    <lineage>
        <taxon>Eukaryota</taxon>
        <taxon>Viridiplantae</taxon>
        <taxon>Streptophyta</taxon>
        <taxon>Embryophyta</taxon>
        <taxon>Tracheophyta</taxon>
        <taxon>Spermatophyta</taxon>
        <taxon>Magnoliopsida</taxon>
        <taxon>eudicotyledons</taxon>
        <taxon>Gunneridae</taxon>
        <taxon>Pentapetalae</taxon>
        <taxon>rosids</taxon>
        <taxon>malvids</taxon>
        <taxon>Malvales</taxon>
        <taxon>Malvaceae</taxon>
        <taxon>Malvoideae</taxon>
        <taxon>Gossypium</taxon>
    </lineage>
</organism>
<feature type="domain" description="UspA" evidence="2">
    <location>
        <begin position="177"/>
        <end position="291"/>
    </location>
</feature>
<gene>
    <name evidence="3" type="ORF">E1A91_D06G051800v1</name>
</gene>
<feature type="transmembrane region" description="Helical" evidence="1">
    <location>
        <begin position="23"/>
        <end position="51"/>
    </location>
</feature>
<dbReference type="PANTHER" id="PTHR47125:SF2">
    <property type="entry name" value="ADENINE NUCLEOTIDE ALPHA HYDROLASES-LIKE SUPERFAMILY PROTEIN"/>
    <property type="match status" value="1"/>
</dbReference>
<dbReference type="CDD" id="cd00293">
    <property type="entry name" value="USP-like"/>
    <property type="match status" value="1"/>
</dbReference>
<keyword evidence="1" id="KW-0472">Membrane</keyword>
<evidence type="ECO:0000313" key="3">
    <source>
        <dbReference type="EMBL" id="TYI76079.1"/>
    </source>
</evidence>
<dbReference type="AlphaFoldDB" id="A0A5D2UEJ2"/>
<accession>A0A5D2UEJ2</accession>
<dbReference type="InterPro" id="IPR006016">
    <property type="entry name" value="UspA"/>
</dbReference>
<evidence type="ECO:0000259" key="2">
    <source>
        <dbReference type="Pfam" id="PF00582"/>
    </source>
</evidence>
<dbReference type="SUPFAM" id="SSF52402">
    <property type="entry name" value="Adenine nucleotide alpha hydrolases-like"/>
    <property type="match status" value="1"/>
</dbReference>
<protein>
    <recommendedName>
        <fullName evidence="2">UspA domain-containing protein</fullName>
    </recommendedName>
</protein>